<proteinExistence type="predicted"/>
<gene>
    <name evidence="1" type="ORF">FHX68_0137</name>
</gene>
<dbReference type="InterPro" id="IPR037079">
    <property type="entry name" value="AF2212/PG0164-like_sf"/>
</dbReference>
<protein>
    <submittedName>
        <fullName evidence="1">Uncharacterized protein DUF1905</fullName>
    </submittedName>
</protein>
<dbReference type="InterPro" id="IPR015018">
    <property type="entry name" value="DUF1905"/>
</dbReference>
<accession>A0A4Y3UQV2</accession>
<dbReference type="Proteomes" id="UP000319804">
    <property type="component" value="Unassembled WGS sequence"/>
</dbReference>
<evidence type="ECO:0000313" key="2">
    <source>
        <dbReference type="Proteomes" id="UP000319804"/>
    </source>
</evidence>
<sequence length="182" mass="19603">MPVVGLAYAGRVQIEFEGEIFRWEAREQEWIFVALPTELSEQIREIPRPRRGFGSVRVEARIGLSRWRTSIFPDATQGTYVLPLKRSVRDAHGIGTGGVGTADPGCLAVTTPGTKTPNLMTFTFADVVVSNGATIALPYGTWNIYRGGSAGDKSTLIGAGISLLTPGTISGDRVTLDPRVAR</sequence>
<evidence type="ECO:0000313" key="1">
    <source>
        <dbReference type="EMBL" id="TQN00068.1"/>
    </source>
</evidence>
<name>A0A4Y3UQV2_9MICO</name>
<dbReference type="Gene3D" id="2.40.30.100">
    <property type="entry name" value="AF2212/PG0164-like"/>
    <property type="match status" value="1"/>
</dbReference>
<dbReference type="SUPFAM" id="SSF141694">
    <property type="entry name" value="AF2212/PG0164-like"/>
    <property type="match status" value="1"/>
</dbReference>
<keyword evidence="2" id="KW-1185">Reference proteome</keyword>
<organism evidence="1 2">
    <name type="scientific">Microbacterium lacticum</name>
    <dbReference type="NCBI Taxonomy" id="33885"/>
    <lineage>
        <taxon>Bacteria</taxon>
        <taxon>Bacillati</taxon>
        <taxon>Actinomycetota</taxon>
        <taxon>Actinomycetes</taxon>
        <taxon>Micrococcales</taxon>
        <taxon>Microbacteriaceae</taxon>
        <taxon>Microbacterium</taxon>
    </lineage>
</organism>
<dbReference type="AlphaFoldDB" id="A0A4Y3UQV2"/>
<comment type="caution">
    <text evidence="1">The sequence shown here is derived from an EMBL/GenBank/DDBJ whole genome shotgun (WGS) entry which is preliminary data.</text>
</comment>
<reference evidence="1 2" key="1">
    <citation type="submission" date="2019-06" db="EMBL/GenBank/DDBJ databases">
        <title>Sequencing the genomes of 1000 actinobacteria strains.</title>
        <authorList>
            <person name="Klenk H.-P."/>
        </authorList>
    </citation>
    <scope>NUCLEOTIDE SEQUENCE [LARGE SCALE GENOMIC DNA]</scope>
    <source>
        <strain evidence="1 2">DSM 20427</strain>
    </source>
</reference>
<dbReference type="EMBL" id="VFPS01000001">
    <property type="protein sequence ID" value="TQN00068.1"/>
    <property type="molecule type" value="Genomic_DNA"/>
</dbReference>
<dbReference type="Pfam" id="PF08922">
    <property type="entry name" value="DUF1905"/>
    <property type="match status" value="1"/>
</dbReference>